<dbReference type="InterPro" id="IPR036501">
    <property type="entry name" value="Inhibitor_vert_lysozyme_sf"/>
</dbReference>
<proteinExistence type="predicted"/>
<gene>
    <name evidence="1" type="ORF">GKE73_10180</name>
</gene>
<protein>
    <submittedName>
        <fullName evidence="1">Uncharacterized protein</fullName>
    </submittedName>
</protein>
<keyword evidence="2" id="KW-1185">Reference proteome</keyword>
<accession>A0A844GC72</accession>
<dbReference type="Proteomes" id="UP000446658">
    <property type="component" value="Unassembled WGS sequence"/>
</dbReference>
<dbReference type="SUPFAM" id="SSF89872">
    <property type="entry name" value="Inhibitor of vertebrate lysozyme, Ivy"/>
    <property type="match status" value="1"/>
</dbReference>
<organism evidence="1 2">
    <name type="scientific">Paludibacterium denitrificans</name>
    <dbReference type="NCBI Taxonomy" id="2675226"/>
    <lineage>
        <taxon>Bacteria</taxon>
        <taxon>Pseudomonadati</taxon>
        <taxon>Pseudomonadota</taxon>
        <taxon>Betaproteobacteria</taxon>
        <taxon>Neisseriales</taxon>
        <taxon>Chromobacteriaceae</taxon>
        <taxon>Paludibacterium</taxon>
    </lineage>
</organism>
<comment type="caution">
    <text evidence="1">The sequence shown here is derived from an EMBL/GenBank/DDBJ whole genome shotgun (WGS) entry which is preliminary data.</text>
</comment>
<dbReference type="EMBL" id="WLYX01000001">
    <property type="protein sequence ID" value="MTD33352.1"/>
    <property type="molecule type" value="Genomic_DNA"/>
</dbReference>
<dbReference type="Gene3D" id="3.40.1420.10">
    <property type="entry name" value="Inhibitor of vertebrate lysozyme"/>
    <property type="match status" value="1"/>
</dbReference>
<evidence type="ECO:0000313" key="1">
    <source>
        <dbReference type="EMBL" id="MTD33352.1"/>
    </source>
</evidence>
<reference evidence="1 2" key="1">
    <citation type="submission" date="2019-11" db="EMBL/GenBank/DDBJ databases">
        <title>Draft genome sequence of Paludibacterium sp. dN18-1.</title>
        <authorList>
            <person name="Im W.-T."/>
        </authorList>
    </citation>
    <scope>NUCLEOTIDE SEQUENCE [LARGE SCALE GENOMIC DNA]</scope>
    <source>
        <strain evidence="2">dN 18-1</strain>
    </source>
</reference>
<evidence type="ECO:0000313" key="2">
    <source>
        <dbReference type="Proteomes" id="UP000446658"/>
    </source>
</evidence>
<dbReference type="Pfam" id="PF08816">
    <property type="entry name" value="Ivy"/>
    <property type="match status" value="1"/>
</dbReference>
<sequence length="151" mass="16157">MRKPRNVMHNGGTLAPHCAHASPTTEISMTRQHRLGLCTLITAALLAPLSARAASAKATQALNCQVPSAANGYRGNCPYLSDVLKGDKTFRTAFKKTLRANQVPELAGPEGPMSPVNVGNQVYISGNRCEAHNCGSHNYVIIYSPTTQRLA</sequence>
<dbReference type="AlphaFoldDB" id="A0A844GC72"/>
<name>A0A844GC72_9NEIS</name>
<dbReference type="RefSeq" id="WP_230370231.1">
    <property type="nucleotide sequence ID" value="NZ_WLYX01000001.1"/>
</dbReference>